<dbReference type="PANTHER" id="PTHR43000">
    <property type="entry name" value="DTDP-D-GLUCOSE 4,6-DEHYDRATASE-RELATED"/>
    <property type="match status" value="1"/>
</dbReference>
<accession>A0A1F5G909</accession>
<proteinExistence type="inferred from homology"/>
<dbReference type="Proteomes" id="UP000178577">
    <property type="component" value="Unassembled WGS sequence"/>
</dbReference>
<protein>
    <submittedName>
        <fullName evidence="3">NAD-dependent dehydratase</fullName>
    </submittedName>
</protein>
<evidence type="ECO:0000313" key="3">
    <source>
        <dbReference type="EMBL" id="OGD88346.1"/>
    </source>
</evidence>
<name>A0A1F5G909_9BACT</name>
<sequence>MKTYLVTGGSGFIGTNLVRALIKNGDSVKIFDDYSRGNPQSLKDLTNHIEFIKGDIRNFEEVRKACKNVDAVIHLAAINGTKFFYTIPEQVLDVSTRGIINIVDACLWWGVEEFFFASSSEVYHIPPVVPTPEDVPLVIPDSGNSRFSYAGGKIISELYVLNYGKKYFRRAVVFRPHNVYGPQMGWEHVIPQFILRLKKLLDKKEDIIPFPIQGSGNETRSFVYIDDFIRGLMILFKKAKTLNTYNIGTEEEAKIKDVANEIAKFYGRKIKIIPGKLAAGGTIRRLPDISKIEKLGYKPKISLSEGIKLTAQWYNANAHLMPALEII</sequence>
<comment type="similarity">
    <text evidence="1">Belongs to the NAD(P)-dependent epimerase/dehydratase family.</text>
</comment>
<dbReference type="Gene3D" id="3.40.50.720">
    <property type="entry name" value="NAD(P)-binding Rossmann-like Domain"/>
    <property type="match status" value="1"/>
</dbReference>
<dbReference type="InterPro" id="IPR001509">
    <property type="entry name" value="Epimerase_deHydtase"/>
</dbReference>
<evidence type="ECO:0000313" key="4">
    <source>
        <dbReference type="Proteomes" id="UP000178577"/>
    </source>
</evidence>
<dbReference type="Gene3D" id="3.90.25.10">
    <property type="entry name" value="UDP-galactose 4-epimerase, domain 1"/>
    <property type="match status" value="1"/>
</dbReference>
<dbReference type="EMBL" id="MFAY01000041">
    <property type="protein sequence ID" value="OGD88346.1"/>
    <property type="molecule type" value="Genomic_DNA"/>
</dbReference>
<evidence type="ECO:0000259" key="2">
    <source>
        <dbReference type="Pfam" id="PF01370"/>
    </source>
</evidence>
<gene>
    <name evidence="3" type="ORF">A2693_02735</name>
</gene>
<feature type="domain" description="NAD-dependent epimerase/dehydratase" evidence="2">
    <location>
        <begin position="5"/>
        <end position="248"/>
    </location>
</feature>
<dbReference type="SUPFAM" id="SSF51735">
    <property type="entry name" value="NAD(P)-binding Rossmann-fold domains"/>
    <property type="match status" value="1"/>
</dbReference>
<dbReference type="AlphaFoldDB" id="A0A1F5G909"/>
<evidence type="ECO:0000256" key="1">
    <source>
        <dbReference type="ARBA" id="ARBA00007637"/>
    </source>
</evidence>
<dbReference type="InterPro" id="IPR036291">
    <property type="entry name" value="NAD(P)-bd_dom_sf"/>
</dbReference>
<comment type="caution">
    <text evidence="3">The sequence shown here is derived from an EMBL/GenBank/DDBJ whole genome shotgun (WGS) entry which is preliminary data.</text>
</comment>
<organism evidence="3 4">
    <name type="scientific">Candidatus Curtissbacteria bacterium RIFCSPHIGHO2_01_FULL_40_12</name>
    <dbReference type="NCBI Taxonomy" id="1797710"/>
    <lineage>
        <taxon>Bacteria</taxon>
        <taxon>Candidatus Curtissiibacteriota</taxon>
    </lineage>
</organism>
<dbReference type="Pfam" id="PF01370">
    <property type="entry name" value="Epimerase"/>
    <property type="match status" value="1"/>
</dbReference>
<reference evidence="3 4" key="1">
    <citation type="journal article" date="2016" name="Nat. Commun.">
        <title>Thousands of microbial genomes shed light on interconnected biogeochemical processes in an aquifer system.</title>
        <authorList>
            <person name="Anantharaman K."/>
            <person name="Brown C.T."/>
            <person name="Hug L.A."/>
            <person name="Sharon I."/>
            <person name="Castelle C.J."/>
            <person name="Probst A.J."/>
            <person name="Thomas B.C."/>
            <person name="Singh A."/>
            <person name="Wilkins M.J."/>
            <person name="Karaoz U."/>
            <person name="Brodie E.L."/>
            <person name="Williams K.H."/>
            <person name="Hubbard S.S."/>
            <person name="Banfield J.F."/>
        </authorList>
    </citation>
    <scope>NUCLEOTIDE SEQUENCE [LARGE SCALE GENOMIC DNA]</scope>
</reference>